<keyword evidence="3" id="KW-1185">Reference proteome</keyword>
<organism evidence="2 3">
    <name type="scientific">Strigamia maritima</name>
    <name type="common">European centipede</name>
    <name type="synonym">Geophilus maritimus</name>
    <dbReference type="NCBI Taxonomy" id="126957"/>
    <lineage>
        <taxon>Eukaryota</taxon>
        <taxon>Metazoa</taxon>
        <taxon>Ecdysozoa</taxon>
        <taxon>Arthropoda</taxon>
        <taxon>Myriapoda</taxon>
        <taxon>Chilopoda</taxon>
        <taxon>Pleurostigmophora</taxon>
        <taxon>Geophilomorpha</taxon>
        <taxon>Linotaeniidae</taxon>
        <taxon>Strigamia</taxon>
    </lineage>
</organism>
<reference evidence="3" key="1">
    <citation type="submission" date="2011-05" db="EMBL/GenBank/DDBJ databases">
        <authorList>
            <person name="Richards S.R."/>
            <person name="Qu J."/>
            <person name="Jiang H."/>
            <person name="Jhangiani S.N."/>
            <person name="Agravi P."/>
            <person name="Goodspeed R."/>
            <person name="Gross S."/>
            <person name="Mandapat C."/>
            <person name="Jackson L."/>
            <person name="Mathew T."/>
            <person name="Pu L."/>
            <person name="Thornton R."/>
            <person name="Saada N."/>
            <person name="Wilczek-Boney K.B."/>
            <person name="Lee S."/>
            <person name="Kovar C."/>
            <person name="Wu Y."/>
            <person name="Scherer S.E."/>
            <person name="Worley K.C."/>
            <person name="Muzny D.M."/>
            <person name="Gibbs R."/>
        </authorList>
    </citation>
    <scope>NUCLEOTIDE SEQUENCE</scope>
    <source>
        <strain evidence="3">Brora</strain>
    </source>
</reference>
<reference evidence="2" key="2">
    <citation type="submission" date="2015-02" db="UniProtKB">
        <authorList>
            <consortium name="EnsemblMetazoa"/>
        </authorList>
    </citation>
    <scope>IDENTIFICATION</scope>
</reference>
<dbReference type="EnsemblMetazoa" id="SMAR004645-RA">
    <property type="protein sequence ID" value="SMAR004645-PA"/>
    <property type="gene ID" value="SMAR004645"/>
</dbReference>
<feature type="compositionally biased region" description="Acidic residues" evidence="1">
    <location>
        <begin position="152"/>
        <end position="167"/>
    </location>
</feature>
<protein>
    <recommendedName>
        <fullName evidence="4">Myb/SANT-like domain-containing protein</fullName>
    </recommendedName>
</protein>
<dbReference type="STRING" id="126957.T1IU30"/>
<evidence type="ECO:0000313" key="3">
    <source>
        <dbReference type="Proteomes" id="UP000014500"/>
    </source>
</evidence>
<name>T1IU30_STRMM</name>
<feature type="region of interest" description="Disordered" evidence="1">
    <location>
        <begin position="151"/>
        <end position="178"/>
    </location>
</feature>
<dbReference type="Proteomes" id="UP000014500">
    <property type="component" value="Unassembled WGS sequence"/>
</dbReference>
<dbReference type="AlphaFoldDB" id="T1IU30"/>
<evidence type="ECO:0008006" key="4">
    <source>
        <dbReference type="Google" id="ProtNLM"/>
    </source>
</evidence>
<sequence>MAGRHNWVEAEIVALLNYMKDEKLKGNFEKPNGTAFYKTFLDRCGLNIVVRPKIIRDKVRALKSKYAAAVVWKNRTGQGLKDSGNIDEKGINDHILKLCPYYDILSEIYHEKANVHLPQGILDSGNGVIQAEPSTSTVTVEVVEVIEVVENGNDEEDDNLQHDEDEYEKTPQKQKSDISFFTDGNLKKKAAITGKNEIR</sequence>
<proteinExistence type="predicted"/>
<dbReference type="HOGENOM" id="CLU_1373803_0_0_1"/>
<dbReference type="EMBL" id="JH431519">
    <property type="status" value="NOT_ANNOTATED_CDS"/>
    <property type="molecule type" value="Genomic_DNA"/>
</dbReference>
<evidence type="ECO:0000313" key="2">
    <source>
        <dbReference type="EnsemblMetazoa" id="SMAR004645-PA"/>
    </source>
</evidence>
<accession>T1IU30</accession>
<evidence type="ECO:0000256" key="1">
    <source>
        <dbReference type="SAM" id="MobiDB-lite"/>
    </source>
</evidence>
<dbReference type="OMA" id="SEIYHEK"/>